<keyword evidence="2" id="KW-1185">Reference proteome</keyword>
<reference evidence="1 2" key="1">
    <citation type="journal article" date="2014" name="Int. J. Syst. Evol. Microbiol.">
        <title>Complete genome sequence of Corynebacterium casei LMG S-19264T (=DSM 44701T), isolated from a smear-ripened cheese.</title>
        <authorList>
            <consortium name="US DOE Joint Genome Institute (JGI-PGF)"/>
            <person name="Walter F."/>
            <person name="Albersmeier A."/>
            <person name="Kalinowski J."/>
            <person name="Ruckert C."/>
        </authorList>
    </citation>
    <scope>NUCLEOTIDE SEQUENCE [LARGE SCALE GENOMIC DNA]</scope>
    <source>
        <strain evidence="1 2">CGMCC 1.7286</strain>
    </source>
</reference>
<name>A0A917ZPU6_9GAMM</name>
<protein>
    <submittedName>
        <fullName evidence="1">Uncharacterized protein</fullName>
    </submittedName>
</protein>
<dbReference type="AlphaFoldDB" id="A0A917ZPU6"/>
<sequence>MNDLAQITSATNPRYLAYLRAGGTEGESFSYMQFIAAMKRAFPGTQPVPGMGDNHGVIVDHEAFTAFIEATVATGRVYQANGGWEVEA</sequence>
<dbReference type="EMBL" id="BMLT01000021">
    <property type="protein sequence ID" value="GGO89103.1"/>
    <property type="molecule type" value="Genomic_DNA"/>
</dbReference>
<dbReference type="Proteomes" id="UP000599578">
    <property type="component" value="Unassembled WGS sequence"/>
</dbReference>
<organism evidence="1 2">
    <name type="scientific">Marinobacterium nitratireducens</name>
    <dbReference type="NCBI Taxonomy" id="518897"/>
    <lineage>
        <taxon>Bacteria</taxon>
        <taxon>Pseudomonadati</taxon>
        <taxon>Pseudomonadota</taxon>
        <taxon>Gammaproteobacteria</taxon>
        <taxon>Oceanospirillales</taxon>
        <taxon>Oceanospirillaceae</taxon>
        <taxon>Marinobacterium</taxon>
    </lineage>
</organism>
<gene>
    <name evidence="1" type="ORF">GCM10011348_46070</name>
</gene>
<accession>A0A917ZPU6</accession>
<proteinExistence type="predicted"/>
<evidence type="ECO:0000313" key="2">
    <source>
        <dbReference type="Proteomes" id="UP000599578"/>
    </source>
</evidence>
<dbReference type="RefSeq" id="WP_188862999.1">
    <property type="nucleotide sequence ID" value="NZ_BMLT01000021.1"/>
</dbReference>
<comment type="caution">
    <text evidence="1">The sequence shown here is derived from an EMBL/GenBank/DDBJ whole genome shotgun (WGS) entry which is preliminary data.</text>
</comment>
<evidence type="ECO:0000313" key="1">
    <source>
        <dbReference type="EMBL" id="GGO89103.1"/>
    </source>
</evidence>